<feature type="domain" description="HTH tetR-type" evidence="3">
    <location>
        <begin position="29"/>
        <end position="89"/>
    </location>
</feature>
<gene>
    <name evidence="5" type="ORF">HMPREF0860_2566</name>
    <name evidence="4" type="ORF">HMPREF1325_2551</name>
</gene>
<proteinExistence type="predicted"/>
<protein>
    <submittedName>
        <fullName evidence="4">Transcriptional regulator, TetR family</fullName>
    </submittedName>
</protein>
<dbReference type="Proteomes" id="UP000016412">
    <property type="component" value="Unassembled WGS sequence"/>
</dbReference>
<dbReference type="Proteomes" id="UP000016646">
    <property type="component" value="Unassembled WGS sequence"/>
</dbReference>
<dbReference type="EMBL" id="AVQI01000045">
    <property type="protein sequence ID" value="ERK03070.1"/>
    <property type="molecule type" value="Genomic_DNA"/>
</dbReference>
<evidence type="ECO:0000313" key="7">
    <source>
        <dbReference type="Proteomes" id="UP000016646"/>
    </source>
</evidence>
<sequence>MPLTKKEYCVIMNIYSILAGEFMAQVLKEEIYDRIFRAGLDVFYEKDFRSAKMQDIAARAHIPVGLIYTYFKNKEALFDKIASSFSIDFKHIAREEEAGSGLPSERYKTIAEGYLLELLKNHKAFVVLMDKSGGTKYECAKQDLIAALGKHIKKALTKTAAKPYDGLLVHILASNFAESLLEVARHYESQKRAAEMLRIVAKCYYEGVNAL</sequence>
<accession>U1FLW2</accession>
<evidence type="ECO:0000256" key="2">
    <source>
        <dbReference type="PROSITE-ProRule" id="PRU00335"/>
    </source>
</evidence>
<dbReference type="Pfam" id="PF00440">
    <property type="entry name" value="TetR_N"/>
    <property type="match status" value="1"/>
</dbReference>
<evidence type="ECO:0000313" key="4">
    <source>
        <dbReference type="EMBL" id="ERF60416.1"/>
    </source>
</evidence>
<dbReference type="STRING" id="1125725.HMPREF1325_2551"/>
<dbReference type="GO" id="GO:0003677">
    <property type="term" value="F:DNA binding"/>
    <property type="evidence" value="ECO:0007669"/>
    <property type="project" value="UniProtKB-UniRule"/>
</dbReference>
<evidence type="ECO:0000259" key="3">
    <source>
        <dbReference type="PROSITE" id="PS50977"/>
    </source>
</evidence>
<name>U1FLW2_TRESO</name>
<dbReference type="PRINTS" id="PR00455">
    <property type="entry name" value="HTHTETR"/>
</dbReference>
<dbReference type="AlphaFoldDB" id="U1FLW2"/>
<organism evidence="4 6">
    <name type="scientific">Treponema socranskii subsp. socranskii VPI DR56BR1116 = ATCC 35536</name>
    <dbReference type="NCBI Taxonomy" id="1125725"/>
    <lineage>
        <taxon>Bacteria</taxon>
        <taxon>Pseudomonadati</taxon>
        <taxon>Spirochaetota</taxon>
        <taxon>Spirochaetia</taxon>
        <taxon>Spirochaetales</taxon>
        <taxon>Treponemataceae</taxon>
        <taxon>Treponema</taxon>
    </lineage>
</organism>
<dbReference type="PANTHER" id="PTHR43479">
    <property type="entry name" value="ACREF/ENVCD OPERON REPRESSOR-RELATED"/>
    <property type="match status" value="1"/>
</dbReference>
<dbReference type="InterPro" id="IPR009057">
    <property type="entry name" value="Homeodomain-like_sf"/>
</dbReference>
<dbReference type="PATRIC" id="fig|1125725.3.peg.1726"/>
<feature type="DNA-binding region" description="H-T-H motif" evidence="2">
    <location>
        <begin position="52"/>
        <end position="71"/>
    </location>
</feature>
<evidence type="ECO:0000313" key="5">
    <source>
        <dbReference type="EMBL" id="ERK03070.1"/>
    </source>
</evidence>
<dbReference type="InterPro" id="IPR001647">
    <property type="entry name" value="HTH_TetR"/>
</dbReference>
<keyword evidence="1 2" id="KW-0238">DNA-binding</keyword>
<dbReference type="EMBL" id="AUZJ01000043">
    <property type="protein sequence ID" value="ERF60416.1"/>
    <property type="molecule type" value="Genomic_DNA"/>
</dbReference>
<evidence type="ECO:0000256" key="1">
    <source>
        <dbReference type="ARBA" id="ARBA00023125"/>
    </source>
</evidence>
<reference evidence="6 7" key="1">
    <citation type="submission" date="2013-08" db="EMBL/GenBank/DDBJ databases">
        <authorList>
            <person name="Durkin A.S."/>
            <person name="Haft D.R."/>
            <person name="McCorrison J."/>
            <person name="Torralba M."/>
            <person name="Gillis M."/>
            <person name="Haft D.H."/>
            <person name="Methe B."/>
            <person name="Sutton G."/>
            <person name="Nelson K.E."/>
        </authorList>
    </citation>
    <scope>NUCLEOTIDE SEQUENCE [LARGE SCALE GENOMIC DNA]</scope>
    <source>
        <strain evidence="5 7">ATCC 35536</strain>
        <strain evidence="4 6">VPI DR56BR1116</strain>
    </source>
</reference>
<dbReference type="SUPFAM" id="SSF46689">
    <property type="entry name" value="Homeodomain-like"/>
    <property type="match status" value="1"/>
</dbReference>
<dbReference type="InterPro" id="IPR050624">
    <property type="entry name" value="HTH-type_Tx_Regulator"/>
</dbReference>
<evidence type="ECO:0000313" key="6">
    <source>
        <dbReference type="Proteomes" id="UP000016412"/>
    </source>
</evidence>
<keyword evidence="7" id="KW-1185">Reference proteome</keyword>
<dbReference type="PANTHER" id="PTHR43479:SF11">
    <property type="entry name" value="ACREF_ENVCD OPERON REPRESSOR-RELATED"/>
    <property type="match status" value="1"/>
</dbReference>
<dbReference type="PROSITE" id="PS50977">
    <property type="entry name" value="HTH_TETR_2"/>
    <property type="match status" value="1"/>
</dbReference>
<dbReference type="eggNOG" id="COG1309">
    <property type="taxonomic scope" value="Bacteria"/>
</dbReference>
<dbReference type="Gene3D" id="1.10.357.10">
    <property type="entry name" value="Tetracycline Repressor, domain 2"/>
    <property type="match status" value="1"/>
</dbReference>
<comment type="caution">
    <text evidence="4">The sequence shown here is derived from an EMBL/GenBank/DDBJ whole genome shotgun (WGS) entry which is preliminary data.</text>
</comment>